<evidence type="ECO:0000256" key="5">
    <source>
        <dbReference type="ARBA" id="ARBA00022741"/>
    </source>
</evidence>
<comment type="function">
    <text evidence="2 10">Catalyzes the ADP transfer from ATP to D-glycero-beta-D-manno-heptose 1-phosphate, yielding ADP-D-glycero-beta-D-manno-heptose.</text>
</comment>
<dbReference type="Pfam" id="PF01467">
    <property type="entry name" value="CTP_transf_like"/>
    <property type="match status" value="1"/>
</dbReference>
<evidence type="ECO:0000256" key="3">
    <source>
        <dbReference type="ARBA" id="ARBA00022679"/>
    </source>
</evidence>
<sequence length="458" mass="48685">MLDRYISGDVERISPEAPVPVIRFREERLVAGGAGNVAANLVGLGVNVFAAGSVGDDIHGWALLDLPLFKKIDHSALLPLGPTTVKTRLLGSGRQQMLRLDMEEKISPSDAEAAMLLSEVSGAVSAGAKLIIISDYGKGCCSPELCRGLIALARKKGVSVWVDPKKSDWESYRGASLITPNIKELSAAAGHPLRNDDEEITAAAISMIKKYGIENILVTRSERGATLIEGDTATHIPVWAVEVYDVSGAGDTMIAVAAAFAAEGLQLREAVKLANAASQVVIGKIGTYSISAAELLDVISERSISVSSKVLTEAEAVKLRAIWRNAGERVIFTNGCFDIIHAGHIDSLSAAKSLGDRLIVGLNSDASIRRLKGDSRPVNGEASRAKVLAALEAVDAVVVFEEDTPEELLSRLRPDVIAKGGDYRPEEVAGREYAEEIVILPLTDGFSTTSVIERSRGV</sequence>
<evidence type="ECO:0000256" key="1">
    <source>
        <dbReference type="ARBA" id="ARBA00002319"/>
    </source>
</evidence>
<dbReference type="STRING" id="1197717.BED41_12595"/>
<comment type="pathway">
    <text evidence="10">Nucleotide-sugar biosynthesis; ADP-L-glycero-beta-D-manno-heptose biosynthesis; ADP-L-glycero-beta-D-manno-heptose from D-glycero-beta-D-manno-heptose 7-phosphate: step 1/4.</text>
</comment>
<evidence type="ECO:0000259" key="11">
    <source>
        <dbReference type="Pfam" id="PF00294"/>
    </source>
</evidence>
<dbReference type="CDD" id="cd01172">
    <property type="entry name" value="RfaE_like"/>
    <property type="match status" value="1"/>
</dbReference>
<feature type="binding site" evidence="10">
    <location>
        <begin position="181"/>
        <end position="184"/>
    </location>
    <ligand>
        <name>ATP</name>
        <dbReference type="ChEBI" id="CHEBI:30616"/>
    </ligand>
</feature>
<dbReference type="HAMAP" id="MF_01603">
    <property type="entry name" value="HldE"/>
    <property type="match status" value="1"/>
</dbReference>
<feature type="region of interest" description="Cytidylyltransferase" evidence="10">
    <location>
        <begin position="332"/>
        <end position="458"/>
    </location>
</feature>
<keyword evidence="6 10" id="KW-0418">Kinase</keyword>
<gene>
    <name evidence="10" type="primary">hldE</name>
    <name evidence="13" type="ORF">BED41_12595</name>
</gene>
<name>A0A1B2I9N0_9BACT</name>
<keyword evidence="4 10" id="KW-0548">Nucleotidyltransferase</keyword>
<organism evidence="13 14">
    <name type="scientific">Cloacibacillus porcorum</name>
    <dbReference type="NCBI Taxonomy" id="1197717"/>
    <lineage>
        <taxon>Bacteria</taxon>
        <taxon>Thermotogati</taxon>
        <taxon>Synergistota</taxon>
        <taxon>Synergistia</taxon>
        <taxon>Synergistales</taxon>
        <taxon>Synergistaceae</taxon>
        <taxon>Cloacibacillus</taxon>
    </lineage>
</organism>
<dbReference type="UniPathway" id="UPA00356">
    <property type="reaction ID" value="UER00437"/>
</dbReference>
<dbReference type="PANTHER" id="PTHR46969:SF1">
    <property type="entry name" value="BIFUNCTIONAL PROTEIN HLDE"/>
    <property type="match status" value="1"/>
</dbReference>
<keyword evidence="3 10" id="KW-0808">Transferase</keyword>
<dbReference type="GO" id="GO:0005524">
    <property type="term" value="F:ATP binding"/>
    <property type="evidence" value="ECO:0007669"/>
    <property type="project" value="UniProtKB-UniRule"/>
</dbReference>
<dbReference type="InterPro" id="IPR004821">
    <property type="entry name" value="Cyt_trans-like"/>
</dbReference>
<dbReference type="InterPro" id="IPR011611">
    <property type="entry name" value="PfkB_dom"/>
</dbReference>
<evidence type="ECO:0000256" key="6">
    <source>
        <dbReference type="ARBA" id="ARBA00022777"/>
    </source>
</evidence>
<dbReference type="GO" id="GO:0033785">
    <property type="term" value="F:heptose 7-phosphate kinase activity"/>
    <property type="evidence" value="ECO:0007669"/>
    <property type="project" value="UniProtKB-UniRule"/>
</dbReference>
<evidence type="ECO:0000259" key="12">
    <source>
        <dbReference type="Pfam" id="PF01467"/>
    </source>
</evidence>
<evidence type="ECO:0000256" key="10">
    <source>
        <dbReference type="HAMAP-Rule" id="MF_01603"/>
    </source>
</evidence>
<dbReference type="AlphaFoldDB" id="A0A1B2I9N0"/>
<dbReference type="PANTHER" id="PTHR46969">
    <property type="entry name" value="BIFUNCTIONAL PROTEIN HLDE"/>
    <property type="match status" value="1"/>
</dbReference>
<dbReference type="SUPFAM" id="SSF53613">
    <property type="entry name" value="Ribokinase-like"/>
    <property type="match status" value="1"/>
</dbReference>
<evidence type="ECO:0000256" key="4">
    <source>
        <dbReference type="ARBA" id="ARBA00022695"/>
    </source>
</evidence>
<evidence type="ECO:0000313" key="13">
    <source>
        <dbReference type="EMBL" id="ANZ46690.1"/>
    </source>
</evidence>
<protein>
    <recommendedName>
        <fullName evidence="10">Bifunctional protein HldE</fullName>
    </recommendedName>
    <domain>
        <recommendedName>
            <fullName evidence="10">D-beta-D-heptose 7-phosphate kinase</fullName>
            <ecNumber evidence="10">2.7.1.167</ecNumber>
        </recommendedName>
        <alternativeName>
            <fullName evidence="10">D-beta-D-heptose 7-phosphotransferase</fullName>
        </alternativeName>
        <alternativeName>
            <fullName evidence="10">D-glycero-beta-D-manno-heptose-7-phosphate kinase</fullName>
        </alternativeName>
    </domain>
    <domain>
        <recommendedName>
            <fullName evidence="10">D-beta-D-heptose 1-phosphate adenylyltransferase</fullName>
            <ecNumber evidence="10">2.7.7.70</ecNumber>
        </recommendedName>
        <alternativeName>
            <fullName evidence="10">D-glycero-beta-D-manno-heptose 1-phosphate adenylyltransferase</fullName>
        </alternativeName>
    </domain>
</protein>
<dbReference type="GO" id="GO:0097171">
    <property type="term" value="P:ADP-L-glycero-beta-D-manno-heptose biosynthetic process"/>
    <property type="evidence" value="ECO:0007669"/>
    <property type="project" value="UniProtKB-UniPathway"/>
</dbReference>
<dbReference type="Gene3D" id="3.40.50.620">
    <property type="entry name" value="HUPs"/>
    <property type="match status" value="1"/>
</dbReference>
<evidence type="ECO:0000256" key="2">
    <source>
        <dbReference type="ARBA" id="ARBA00003753"/>
    </source>
</evidence>
<dbReference type="InterPro" id="IPR011913">
    <property type="entry name" value="RfaE_dom_I"/>
</dbReference>
<feature type="domain" description="Carbohydrate kinase PfkB" evidence="11">
    <location>
        <begin position="8"/>
        <end position="289"/>
    </location>
</feature>
<dbReference type="EMBL" id="CP016757">
    <property type="protein sequence ID" value="ANZ46690.1"/>
    <property type="molecule type" value="Genomic_DNA"/>
</dbReference>
<keyword evidence="9 10" id="KW-0119">Carbohydrate metabolism</keyword>
<comment type="pathway">
    <text evidence="10">Nucleotide-sugar biosynthesis; ADP-L-glycero-beta-D-manno-heptose biosynthesis; ADP-L-glycero-beta-D-manno-heptose from D-glycero-beta-D-manno-heptose 7-phosphate: step 3/4.</text>
</comment>
<comment type="catalytic activity">
    <reaction evidence="10">
        <text>D-glycero-beta-D-manno-heptose 7-phosphate + ATP = D-glycero-beta-D-manno-heptose 1,7-bisphosphate + ADP + H(+)</text>
        <dbReference type="Rhea" id="RHEA:27473"/>
        <dbReference type="ChEBI" id="CHEBI:15378"/>
        <dbReference type="ChEBI" id="CHEBI:30616"/>
        <dbReference type="ChEBI" id="CHEBI:60204"/>
        <dbReference type="ChEBI" id="CHEBI:60208"/>
        <dbReference type="ChEBI" id="CHEBI:456216"/>
        <dbReference type="EC" id="2.7.1.167"/>
    </reaction>
</comment>
<dbReference type="KEGG" id="cpor:BED41_12595"/>
<proteinExistence type="inferred from homology"/>
<dbReference type="NCBIfam" id="TIGR00125">
    <property type="entry name" value="cyt_tran_rel"/>
    <property type="match status" value="1"/>
</dbReference>
<dbReference type="GO" id="GO:0016773">
    <property type="term" value="F:phosphotransferase activity, alcohol group as acceptor"/>
    <property type="evidence" value="ECO:0007669"/>
    <property type="project" value="InterPro"/>
</dbReference>
<feature type="region of interest" description="Ribokinase" evidence="10">
    <location>
        <begin position="1"/>
        <end position="305"/>
    </location>
</feature>
<dbReference type="Gene3D" id="3.40.1190.20">
    <property type="match status" value="1"/>
</dbReference>
<evidence type="ECO:0000256" key="8">
    <source>
        <dbReference type="ARBA" id="ARBA00023268"/>
    </source>
</evidence>
<dbReference type="Pfam" id="PF00294">
    <property type="entry name" value="PfkB"/>
    <property type="match status" value="1"/>
</dbReference>
<comment type="catalytic activity">
    <reaction evidence="10">
        <text>D-glycero-beta-D-manno-heptose 1-phosphate + ATP + H(+) = ADP-D-glycero-beta-D-manno-heptose + diphosphate</text>
        <dbReference type="Rhea" id="RHEA:27465"/>
        <dbReference type="ChEBI" id="CHEBI:15378"/>
        <dbReference type="ChEBI" id="CHEBI:30616"/>
        <dbReference type="ChEBI" id="CHEBI:33019"/>
        <dbReference type="ChEBI" id="CHEBI:59967"/>
        <dbReference type="ChEBI" id="CHEBI:61593"/>
        <dbReference type="EC" id="2.7.7.70"/>
    </reaction>
</comment>
<comment type="subunit">
    <text evidence="10">Homodimer.</text>
</comment>
<dbReference type="SUPFAM" id="SSF52374">
    <property type="entry name" value="Nucleotidylyl transferase"/>
    <property type="match status" value="1"/>
</dbReference>
<dbReference type="InterPro" id="IPR014729">
    <property type="entry name" value="Rossmann-like_a/b/a_fold"/>
</dbReference>
<feature type="domain" description="Cytidyltransferase-like" evidence="12">
    <location>
        <begin position="332"/>
        <end position="423"/>
    </location>
</feature>
<comment type="similarity">
    <text evidence="10">In the N-terminal section; belongs to the carbohydrate kinase PfkB family.</text>
</comment>
<dbReference type="InterPro" id="IPR029056">
    <property type="entry name" value="Ribokinase-like"/>
</dbReference>
<evidence type="ECO:0000256" key="9">
    <source>
        <dbReference type="ARBA" id="ARBA00023277"/>
    </source>
</evidence>
<evidence type="ECO:0000313" key="14">
    <source>
        <dbReference type="Proteomes" id="UP000093044"/>
    </source>
</evidence>
<keyword evidence="14" id="KW-1185">Reference proteome</keyword>
<dbReference type="InterPro" id="IPR023030">
    <property type="entry name" value="Bifunc_HldE"/>
</dbReference>
<feature type="active site" evidence="10">
    <location>
        <position position="251"/>
    </location>
</feature>
<evidence type="ECO:0000256" key="7">
    <source>
        <dbReference type="ARBA" id="ARBA00022840"/>
    </source>
</evidence>
<dbReference type="GO" id="GO:0005829">
    <property type="term" value="C:cytosol"/>
    <property type="evidence" value="ECO:0007669"/>
    <property type="project" value="TreeGrafter"/>
</dbReference>
<keyword evidence="5 10" id="KW-0547">Nucleotide-binding</keyword>
<keyword evidence="8 10" id="KW-0511">Multifunctional enzyme</keyword>
<comment type="function">
    <text evidence="1 10">Catalyzes the phosphorylation of D-glycero-D-manno-heptose 7-phosphate at the C-1 position to selectively form D-glycero-beta-D-manno-heptose-1,7-bisphosphate.</text>
</comment>
<reference evidence="13" key="1">
    <citation type="submission" date="2016-08" db="EMBL/GenBank/DDBJ databases">
        <title>Complete genome of Cloacibacillus porcorum.</title>
        <authorList>
            <person name="Looft T."/>
            <person name="Bayles D.O."/>
            <person name="Alt D.P."/>
        </authorList>
    </citation>
    <scope>NUCLEOTIDE SEQUENCE [LARGE SCALE GENOMIC DNA]</scope>
    <source>
        <strain evidence="13">CL-84</strain>
    </source>
</reference>
<dbReference type="GO" id="GO:0033786">
    <property type="term" value="F:heptose-1-phosphate adenylyltransferase activity"/>
    <property type="evidence" value="ECO:0007669"/>
    <property type="project" value="UniProtKB-UniRule"/>
</dbReference>
<accession>A0A1B2I9N0</accession>
<dbReference type="EC" id="2.7.1.167" evidence="10"/>
<keyword evidence="7 10" id="KW-0067">ATP-binding</keyword>
<dbReference type="Proteomes" id="UP000093044">
    <property type="component" value="Chromosome"/>
</dbReference>
<dbReference type="EC" id="2.7.7.70" evidence="10"/>
<comment type="similarity">
    <text evidence="10">In the C-terminal section; belongs to the cytidylyltransferase family.</text>
</comment>